<comment type="caution">
    <text evidence="4">The sequence shown here is derived from an EMBL/GenBank/DDBJ whole genome shotgun (WGS) entry which is preliminary data.</text>
</comment>
<name>A0A2S8NUT2_9MOLU</name>
<dbReference type="GO" id="GO:0005524">
    <property type="term" value="F:ATP binding"/>
    <property type="evidence" value="ECO:0007669"/>
    <property type="project" value="UniProtKB-KW"/>
</dbReference>
<feature type="non-terminal residue" evidence="4">
    <location>
        <position position="290"/>
    </location>
</feature>
<protein>
    <submittedName>
        <fullName evidence="4">[citrate (Pro-3S)-lyase] ligase</fullName>
    </submittedName>
</protein>
<keyword evidence="2" id="KW-0067">ATP-binding</keyword>
<feature type="domain" description="N-acetyltransferase" evidence="3">
    <location>
        <begin position="1"/>
        <end position="126"/>
    </location>
</feature>
<dbReference type="InterPro" id="IPR013166">
    <property type="entry name" value="Citrate_lyase_ligase_C"/>
</dbReference>
<evidence type="ECO:0000259" key="3">
    <source>
        <dbReference type="PROSITE" id="PS51186"/>
    </source>
</evidence>
<sequence length="290" mass="34215">MDFAYSVKQVLPNEYNYINHINQFLESLDLRPDLVQEYGVIYNQKQIIGVIGRYLNNLKCLGVSPSYQGYNLANTLVTYMIEKIYQQGFNEVFVFTKPVYEELFQQLGFELIVKNEKALFLTNRYDYFQNYLQYLRSQKQPTELNGVIVLNANPFTKGHQYLIKKASEQMECVYLILVKEEASLFTYQQRLTMTKLGTKYLRNVVVLEGSYYLVSKNIFPSYFLPSVTEVIKTQTQLDTQIFLNYFVPLLRIKKRFVGEEPFSKTTNLYNETMRSMMRNNNFDLVVIPRL</sequence>
<dbReference type="AlphaFoldDB" id="A0A2S8NUT2"/>
<evidence type="ECO:0000256" key="2">
    <source>
        <dbReference type="ARBA" id="ARBA00022840"/>
    </source>
</evidence>
<dbReference type="Gene3D" id="3.40.630.30">
    <property type="match status" value="1"/>
</dbReference>
<dbReference type="NCBIfam" id="TIGR00125">
    <property type="entry name" value="cyt_tran_rel"/>
    <property type="match status" value="1"/>
</dbReference>
<evidence type="ECO:0000313" key="5">
    <source>
        <dbReference type="Proteomes" id="UP000238672"/>
    </source>
</evidence>
<organism evidence="4 5">
    <name type="scientific">Candidatus Phytoplasma phoenicium</name>
    <dbReference type="NCBI Taxonomy" id="198422"/>
    <lineage>
        <taxon>Bacteria</taxon>
        <taxon>Bacillati</taxon>
        <taxon>Mycoplasmatota</taxon>
        <taxon>Mollicutes</taxon>
        <taxon>Acholeplasmatales</taxon>
        <taxon>Acholeplasmataceae</taxon>
        <taxon>Candidatus Phytoplasma</taxon>
        <taxon>16SrIX (Pigeon pea witches'-broom group)</taxon>
    </lineage>
</organism>
<keyword evidence="1" id="KW-0547">Nucleotide-binding</keyword>
<dbReference type="EMBL" id="PUUG01000032">
    <property type="protein sequence ID" value="PQP79746.1"/>
    <property type="molecule type" value="Genomic_DNA"/>
</dbReference>
<evidence type="ECO:0000256" key="1">
    <source>
        <dbReference type="ARBA" id="ARBA00022741"/>
    </source>
</evidence>
<dbReference type="SUPFAM" id="SSF52374">
    <property type="entry name" value="Nucleotidylyl transferase"/>
    <property type="match status" value="1"/>
</dbReference>
<accession>A0A2S8NUT2</accession>
<dbReference type="GO" id="GO:0008771">
    <property type="term" value="F:[citrate (pro-3S)-lyase] ligase activity"/>
    <property type="evidence" value="ECO:0007669"/>
    <property type="project" value="InterPro"/>
</dbReference>
<dbReference type="PANTHER" id="PTHR40599:SF1">
    <property type="entry name" value="[CITRATE [PRO-3S]-LYASE] LIGASE"/>
    <property type="match status" value="1"/>
</dbReference>
<dbReference type="InterPro" id="IPR000182">
    <property type="entry name" value="GNAT_dom"/>
</dbReference>
<dbReference type="InterPro" id="IPR014729">
    <property type="entry name" value="Rossmann-like_a/b/a_fold"/>
</dbReference>
<dbReference type="Pfam" id="PF13673">
    <property type="entry name" value="Acetyltransf_10"/>
    <property type="match status" value="1"/>
</dbReference>
<keyword evidence="4" id="KW-0436">Ligase</keyword>
<keyword evidence="4" id="KW-0456">Lyase</keyword>
<dbReference type="GO" id="GO:0016747">
    <property type="term" value="F:acyltransferase activity, transferring groups other than amino-acyl groups"/>
    <property type="evidence" value="ECO:0007669"/>
    <property type="project" value="InterPro"/>
</dbReference>
<gene>
    <name evidence="4" type="ORF">C6B37_01310</name>
</gene>
<keyword evidence="5" id="KW-1185">Reference proteome</keyword>
<dbReference type="SMART" id="SM00764">
    <property type="entry name" value="Citrate_ly_lig"/>
    <property type="match status" value="1"/>
</dbReference>
<dbReference type="SUPFAM" id="SSF55729">
    <property type="entry name" value="Acyl-CoA N-acyltransferases (Nat)"/>
    <property type="match status" value="1"/>
</dbReference>
<reference evidence="4 5" key="1">
    <citation type="submission" date="2018-02" db="EMBL/GenBank/DDBJ databases">
        <title>Metagenomics reveals mixed infection of spiroplasma and phytoplasma in chicory.</title>
        <authorList>
            <person name="Polano C."/>
            <person name="Moruzzi S."/>
            <person name="Ermacora P."/>
            <person name="Ferrini F."/>
            <person name="Martini M."/>
            <person name="Firrao G."/>
        </authorList>
    </citation>
    <scope>NUCLEOTIDE SEQUENCE [LARGE SCALE GENOMIC DNA]</scope>
    <source>
        <strain evidence="4 5">ChiP</strain>
    </source>
</reference>
<dbReference type="GO" id="GO:0016829">
    <property type="term" value="F:lyase activity"/>
    <property type="evidence" value="ECO:0007669"/>
    <property type="project" value="UniProtKB-KW"/>
</dbReference>
<proteinExistence type="predicted"/>
<dbReference type="Proteomes" id="UP000238672">
    <property type="component" value="Unassembled WGS sequence"/>
</dbReference>
<dbReference type="PANTHER" id="PTHR40599">
    <property type="entry name" value="[CITRATE [PRO-3S]-LYASE] LIGASE"/>
    <property type="match status" value="1"/>
</dbReference>
<dbReference type="InterPro" id="IPR005216">
    <property type="entry name" value="Citrate_lyase_ligase"/>
</dbReference>
<dbReference type="Gene3D" id="3.40.50.620">
    <property type="entry name" value="HUPs"/>
    <property type="match status" value="1"/>
</dbReference>
<dbReference type="InterPro" id="IPR004821">
    <property type="entry name" value="Cyt_trans-like"/>
</dbReference>
<dbReference type="PROSITE" id="PS51186">
    <property type="entry name" value="GNAT"/>
    <property type="match status" value="1"/>
</dbReference>
<evidence type="ECO:0000313" key="4">
    <source>
        <dbReference type="EMBL" id="PQP79746.1"/>
    </source>
</evidence>
<dbReference type="InterPro" id="IPR016181">
    <property type="entry name" value="Acyl_CoA_acyltransferase"/>
</dbReference>
<dbReference type="Pfam" id="PF08218">
    <property type="entry name" value="Citrate_ly_lig"/>
    <property type="match status" value="1"/>
</dbReference>